<evidence type="ECO:0000259" key="2">
    <source>
        <dbReference type="Pfam" id="PF26107"/>
    </source>
</evidence>
<evidence type="ECO:0000259" key="3">
    <source>
        <dbReference type="Pfam" id="PF26109"/>
    </source>
</evidence>
<keyword evidence="5" id="KW-1185">Reference proteome</keyword>
<name>A0AAW8RA68_9ALTE</name>
<dbReference type="InterPro" id="IPR016634">
    <property type="entry name" value="CapW-like"/>
</dbReference>
<dbReference type="PIRSF" id="PIRSF015558">
    <property type="entry name" value="Txn_reg_DeoR_prd"/>
    <property type="match status" value="1"/>
</dbReference>
<comment type="caution">
    <text evidence="4">The sequence shown here is derived from an EMBL/GenBank/DDBJ whole genome shotgun (WGS) entry which is preliminary data.</text>
</comment>
<dbReference type="Proteomes" id="UP001249020">
    <property type="component" value="Unassembled WGS sequence"/>
</dbReference>
<dbReference type="EMBL" id="JAVRIE010000007">
    <property type="protein sequence ID" value="MDT0584083.1"/>
    <property type="molecule type" value="Genomic_DNA"/>
</dbReference>
<dbReference type="Pfam" id="PF26107">
    <property type="entry name" value="BrxR_CTD"/>
    <property type="match status" value="1"/>
</dbReference>
<reference evidence="4 5" key="1">
    <citation type="submission" date="2023-09" db="EMBL/GenBank/DDBJ databases">
        <authorList>
            <person name="Rey-Velasco X."/>
        </authorList>
    </citation>
    <scope>NUCLEOTIDE SEQUENCE [LARGE SCALE GENOMIC DNA]</scope>
    <source>
        <strain evidence="4 5">W409</strain>
    </source>
</reference>
<dbReference type="Pfam" id="PF26109">
    <property type="entry name" value="WHD_BrxR"/>
    <property type="match status" value="1"/>
</dbReference>
<accession>A0AAW8RA68</accession>
<protein>
    <submittedName>
        <fullName evidence="4">WYL domain-containing protein</fullName>
    </submittedName>
</protein>
<evidence type="ECO:0000313" key="5">
    <source>
        <dbReference type="Proteomes" id="UP001249020"/>
    </source>
</evidence>
<gene>
    <name evidence="4" type="ORF">RM544_16160</name>
</gene>
<dbReference type="InterPro" id="IPR026881">
    <property type="entry name" value="WYL_dom"/>
</dbReference>
<evidence type="ECO:0000313" key="4">
    <source>
        <dbReference type="EMBL" id="MDT0584083.1"/>
    </source>
</evidence>
<dbReference type="InterPro" id="IPR059020">
    <property type="entry name" value="CapW_CTD"/>
</dbReference>
<feature type="domain" description="DNA-binding transcriptional repressor CapW C-terminal dimerisation" evidence="2">
    <location>
        <begin position="210"/>
        <end position="278"/>
    </location>
</feature>
<proteinExistence type="predicted"/>
<evidence type="ECO:0000259" key="1">
    <source>
        <dbReference type="Pfam" id="PF13280"/>
    </source>
</evidence>
<organism evidence="4 5">
    <name type="scientific">Brumicola blandensis</name>
    <dbReference type="NCBI Taxonomy" id="3075611"/>
    <lineage>
        <taxon>Bacteria</taxon>
        <taxon>Pseudomonadati</taxon>
        <taxon>Pseudomonadota</taxon>
        <taxon>Gammaproteobacteria</taxon>
        <taxon>Alteromonadales</taxon>
        <taxon>Alteromonadaceae</taxon>
        <taxon>Brumicola</taxon>
    </lineage>
</organism>
<dbReference type="AlphaFoldDB" id="A0AAW8RA68"/>
<dbReference type="RefSeq" id="WP_311362849.1">
    <property type="nucleotide sequence ID" value="NZ_JAVRIE010000007.1"/>
</dbReference>
<dbReference type="InterPro" id="IPR059019">
    <property type="entry name" value="WHD_CapW"/>
</dbReference>
<dbReference type="PROSITE" id="PS52050">
    <property type="entry name" value="WYL"/>
    <property type="match status" value="1"/>
</dbReference>
<feature type="domain" description="WYL" evidence="1">
    <location>
        <begin position="123"/>
        <end position="189"/>
    </location>
</feature>
<dbReference type="Pfam" id="PF13280">
    <property type="entry name" value="WYL"/>
    <property type="match status" value="1"/>
</dbReference>
<feature type="domain" description="DNA-binding transcriptional repressor CapW winged helix-turn-helix" evidence="3">
    <location>
        <begin position="14"/>
        <end position="81"/>
    </location>
</feature>
<sequence length="295" mass="33493">MNNTEIINEMPHAQRERLAFIDFCLQFFGHISRNDLVTRFQTGLAACTRDFAAYRDLAAKNLLLDHSTKQYYRTSEFRPLFKYEPDIILHSLSRGFGNGISNYTQPSEQCFDAVQLIHPDSSIIAALMRAIHNQQLCEVDYVSISSGESKRQLVPHALINNGHRWHVRAYDCKNESFRDFVCTRFTSITTLESEPDAHQLSGADSQFHQMINLVLIPHPSIKNPMAIEMDFAMANGRKIMPTRAALAAYILRQWQVDCSEGHRITGQGCQLALENTDVLQRIENPSLAPGYSSTN</sequence>